<name>A0A972JLR9_9GAMM</name>
<gene>
    <name evidence="3" type="ORF">HC757_04215</name>
</gene>
<evidence type="ECO:0000259" key="1">
    <source>
        <dbReference type="Pfam" id="PF09836"/>
    </source>
</evidence>
<evidence type="ECO:0000313" key="3">
    <source>
        <dbReference type="EMBL" id="NMH64371.1"/>
    </source>
</evidence>
<evidence type="ECO:0000313" key="4">
    <source>
        <dbReference type="Proteomes" id="UP000737113"/>
    </source>
</evidence>
<dbReference type="Gene3D" id="1.10.150.690">
    <property type="entry name" value="DUF2063"/>
    <property type="match status" value="1"/>
</dbReference>
<accession>A0A972JLR9</accession>
<dbReference type="RefSeq" id="WP_169563054.1">
    <property type="nucleotide sequence ID" value="NZ_JAAXYH010000002.1"/>
</dbReference>
<dbReference type="InterPro" id="IPR054098">
    <property type="entry name" value="NGO1945-like_C"/>
</dbReference>
<feature type="domain" description="NGO1945-like C-terminal" evidence="2">
    <location>
        <begin position="144"/>
        <end position="238"/>
    </location>
</feature>
<sequence length="248" mass="28167">MSFTELQIAFMNYVRDPANPLPQGTDSRRMGVYRELFFNNIQGFIASAFPVLKSLYAEASWLALVQDFFAHHDCRTPIFVNIAQEFLDFLQQEYVPKGQDAPFMLELAHYEWLELAVAIAQDEPTQAWLSDAEVTCRPLSLAATARVAQYTYEVQRISQDYRPAAPAASPLFFCVYRDREDEVAFLQLNPLSAQVLAYMAQRGEVVLTEIVAWLERLYPQMTTEAIIQGSSQLLRQLAALGIIRSPAE</sequence>
<protein>
    <submittedName>
        <fullName evidence="3">DUF2063 domain-containing protein</fullName>
    </submittedName>
</protein>
<evidence type="ECO:0000259" key="2">
    <source>
        <dbReference type="Pfam" id="PF22106"/>
    </source>
</evidence>
<keyword evidence="4" id="KW-1185">Reference proteome</keyword>
<proteinExistence type="predicted"/>
<dbReference type="Gene3D" id="3.90.930.50">
    <property type="match status" value="1"/>
</dbReference>
<dbReference type="Proteomes" id="UP000737113">
    <property type="component" value="Unassembled WGS sequence"/>
</dbReference>
<dbReference type="InterPro" id="IPR044922">
    <property type="entry name" value="DUF2063_N_sf"/>
</dbReference>
<comment type="caution">
    <text evidence="3">The sequence shown here is derived from an EMBL/GenBank/DDBJ whole genome shotgun (WGS) entry which is preliminary data.</text>
</comment>
<dbReference type="EMBL" id="JAAXYH010000002">
    <property type="protein sequence ID" value="NMH64371.1"/>
    <property type="molecule type" value="Genomic_DNA"/>
</dbReference>
<dbReference type="Pfam" id="PF22106">
    <property type="entry name" value="NGO1945_C"/>
    <property type="match status" value="1"/>
</dbReference>
<feature type="domain" description="Putative DNA-binding" evidence="1">
    <location>
        <begin position="5"/>
        <end position="90"/>
    </location>
</feature>
<organism evidence="3 4">
    <name type="scientific">Shewanella salipaludis</name>
    <dbReference type="NCBI Taxonomy" id="2723052"/>
    <lineage>
        <taxon>Bacteria</taxon>
        <taxon>Pseudomonadati</taxon>
        <taxon>Pseudomonadota</taxon>
        <taxon>Gammaproteobacteria</taxon>
        <taxon>Alteromonadales</taxon>
        <taxon>Shewanellaceae</taxon>
        <taxon>Shewanella</taxon>
    </lineage>
</organism>
<dbReference type="Pfam" id="PF09836">
    <property type="entry name" value="DUF2063"/>
    <property type="match status" value="1"/>
</dbReference>
<dbReference type="AlphaFoldDB" id="A0A972JLR9"/>
<dbReference type="InterPro" id="IPR018640">
    <property type="entry name" value="DUF2063"/>
</dbReference>
<reference evidence="3" key="1">
    <citation type="submission" date="2020-04" db="EMBL/GenBank/DDBJ databases">
        <title>Description of Shewanella salipaludis sp. nov., isolated from a salt marsh.</title>
        <authorList>
            <person name="Park S."/>
            <person name="Yoon J.-H."/>
        </authorList>
    </citation>
    <scope>NUCLEOTIDE SEQUENCE</scope>
    <source>
        <strain evidence="3">SHSM-M6</strain>
    </source>
</reference>